<sequence>MEAIMQHPFRFCGKIGAAVAILAVAVVVIWFNNQKSQGPKIAKEVAVLTDSVNVLTTKINSVEARIPALADSLAYWLVATPSKKTAAIAARIKRELETLEAERQSLPRRRAELDSLIMRRKNSFAYKIR</sequence>
<evidence type="ECO:0000256" key="1">
    <source>
        <dbReference type="SAM" id="Coils"/>
    </source>
</evidence>
<dbReference type="Proteomes" id="UP000231235">
    <property type="component" value="Unassembled WGS sequence"/>
</dbReference>
<gene>
    <name evidence="3" type="ORF">COX28_02415</name>
</gene>
<dbReference type="EMBL" id="PCRX01000044">
    <property type="protein sequence ID" value="PIP28851.1"/>
    <property type="molecule type" value="Genomic_DNA"/>
</dbReference>
<comment type="caution">
    <text evidence="3">The sequence shown here is derived from an EMBL/GenBank/DDBJ whole genome shotgun (WGS) entry which is preliminary data.</text>
</comment>
<evidence type="ECO:0000313" key="4">
    <source>
        <dbReference type="Proteomes" id="UP000231235"/>
    </source>
</evidence>
<feature type="coiled-coil region" evidence="1">
    <location>
        <begin position="82"/>
        <end position="109"/>
    </location>
</feature>
<keyword evidence="2" id="KW-0472">Membrane</keyword>
<protein>
    <submittedName>
        <fullName evidence="3">Uncharacterized protein</fullName>
    </submittedName>
</protein>
<evidence type="ECO:0000313" key="3">
    <source>
        <dbReference type="EMBL" id="PIP28851.1"/>
    </source>
</evidence>
<reference evidence="3 4" key="1">
    <citation type="submission" date="2017-09" db="EMBL/GenBank/DDBJ databases">
        <title>Depth-based differentiation of microbial function through sediment-hosted aquifers and enrichment of novel symbionts in the deep terrestrial subsurface.</title>
        <authorList>
            <person name="Probst A.J."/>
            <person name="Ladd B."/>
            <person name="Jarett J.K."/>
            <person name="Geller-Mcgrath D.E."/>
            <person name="Sieber C.M."/>
            <person name="Emerson J.B."/>
            <person name="Anantharaman K."/>
            <person name="Thomas B.C."/>
            <person name="Malmstrom R."/>
            <person name="Stieglmeier M."/>
            <person name="Klingl A."/>
            <person name="Woyke T."/>
            <person name="Ryan C.M."/>
            <person name="Banfield J.F."/>
        </authorList>
    </citation>
    <scope>NUCLEOTIDE SEQUENCE [LARGE SCALE GENOMIC DNA]</scope>
    <source>
        <strain evidence="3">CG23_combo_of_CG06-09_8_20_14_all_39_39</strain>
    </source>
</reference>
<evidence type="ECO:0000256" key="2">
    <source>
        <dbReference type="SAM" id="Phobius"/>
    </source>
</evidence>
<name>A0A2G9Z6U4_9BACT</name>
<keyword evidence="2" id="KW-1133">Transmembrane helix</keyword>
<proteinExistence type="predicted"/>
<feature type="transmembrane region" description="Helical" evidence="2">
    <location>
        <begin position="12"/>
        <end position="31"/>
    </location>
</feature>
<keyword evidence="2" id="KW-0812">Transmembrane</keyword>
<dbReference type="AlphaFoldDB" id="A0A2G9Z6U4"/>
<organism evidence="3 4">
    <name type="scientific">Candidatus Kuenenbacteria bacterium CG23_combo_of_CG06-09_8_20_14_all_39_39</name>
    <dbReference type="NCBI Taxonomy" id="1974623"/>
    <lineage>
        <taxon>Bacteria</taxon>
        <taxon>Candidatus Kueneniibacteriota</taxon>
    </lineage>
</organism>
<accession>A0A2G9Z6U4</accession>
<keyword evidence="1" id="KW-0175">Coiled coil</keyword>